<proteinExistence type="inferred from homology"/>
<evidence type="ECO:0000256" key="1">
    <source>
        <dbReference type="ARBA" id="ARBA00001974"/>
    </source>
</evidence>
<gene>
    <name evidence="9" type="ORF">EPA93_41245</name>
</gene>
<dbReference type="PANTHER" id="PTHR43884:SF12">
    <property type="entry name" value="ISOVALERYL-COA DEHYDROGENASE, MITOCHONDRIAL-RELATED"/>
    <property type="match status" value="1"/>
</dbReference>
<dbReference type="Proteomes" id="UP000290365">
    <property type="component" value="Chromosome"/>
</dbReference>
<dbReference type="InterPro" id="IPR006091">
    <property type="entry name" value="Acyl-CoA_Oxase/DH_mid-dom"/>
</dbReference>
<dbReference type="InterPro" id="IPR046373">
    <property type="entry name" value="Acyl-CoA_Oxase/DH_mid-dom_sf"/>
</dbReference>
<accession>A0A4P6K1S9</accession>
<dbReference type="PIRSF" id="PIRSF016578">
    <property type="entry name" value="HsaA"/>
    <property type="match status" value="1"/>
</dbReference>
<reference evidence="9 10" key="1">
    <citation type="submission" date="2019-01" db="EMBL/GenBank/DDBJ databases">
        <title>Ktedonosporobacter rubrisoli SCAWS-G2.</title>
        <authorList>
            <person name="Huang Y."/>
            <person name="Yan B."/>
        </authorList>
    </citation>
    <scope>NUCLEOTIDE SEQUENCE [LARGE SCALE GENOMIC DNA]</scope>
    <source>
        <strain evidence="9 10">SCAWS-G2</strain>
    </source>
</reference>
<dbReference type="InterPro" id="IPR009075">
    <property type="entry name" value="AcylCo_DH/oxidase_C"/>
</dbReference>
<keyword evidence="4 5" id="KW-0274">FAD</keyword>
<evidence type="ECO:0000259" key="6">
    <source>
        <dbReference type="Pfam" id="PF00441"/>
    </source>
</evidence>
<evidence type="ECO:0000256" key="3">
    <source>
        <dbReference type="ARBA" id="ARBA00022630"/>
    </source>
</evidence>
<dbReference type="SUPFAM" id="SSF47203">
    <property type="entry name" value="Acyl-CoA dehydrogenase C-terminal domain-like"/>
    <property type="match status" value="1"/>
</dbReference>
<dbReference type="RefSeq" id="WP_129893128.1">
    <property type="nucleotide sequence ID" value="NZ_CP035758.1"/>
</dbReference>
<keyword evidence="3 5" id="KW-0285">Flavoprotein</keyword>
<evidence type="ECO:0000259" key="8">
    <source>
        <dbReference type="Pfam" id="PF02771"/>
    </source>
</evidence>
<dbReference type="Pfam" id="PF02771">
    <property type="entry name" value="Acyl-CoA_dh_N"/>
    <property type="match status" value="1"/>
</dbReference>
<dbReference type="KEGG" id="kbs:EPA93_41245"/>
<comment type="similarity">
    <text evidence="2 5">Belongs to the acyl-CoA dehydrogenase family.</text>
</comment>
<evidence type="ECO:0000256" key="5">
    <source>
        <dbReference type="RuleBase" id="RU362125"/>
    </source>
</evidence>
<dbReference type="SUPFAM" id="SSF56645">
    <property type="entry name" value="Acyl-CoA dehydrogenase NM domain-like"/>
    <property type="match status" value="1"/>
</dbReference>
<evidence type="ECO:0000313" key="10">
    <source>
        <dbReference type="Proteomes" id="UP000290365"/>
    </source>
</evidence>
<dbReference type="Pfam" id="PF00441">
    <property type="entry name" value="Acyl-CoA_dh_1"/>
    <property type="match status" value="1"/>
</dbReference>
<evidence type="ECO:0000313" key="9">
    <source>
        <dbReference type="EMBL" id="QBD82064.1"/>
    </source>
</evidence>
<evidence type="ECO:0000259" key="7">
    <source>
        <dbReference type="Pfam" id="PF02770"/>
    </source>
</evidence>
<name>A0A4P6K1S9_KTERU</name>
<keyword evidence="5" id="KW-0560">Oxidoreductase</keyword>
<dbReference type="Gene3D" id="1.10.540.10">
    <property type="entry name" value="Acyl-CoA dehydrogenase/oxidase, N-terminal domain"/>
    <property type="match status" value="1"/>
</dbReference>
<dbReference type="OrthoDB" id="142556at2"/>
<dbReference type="InterPro" id="IPR009100">
    <property type="entry name" value="AcylCoA_DH/oxidase_NM_dom_sf"/>
</dbReference>
<protein>
    <recommendedName>
        <fullName evidence="11">Acyl-CoA dehydrogenase</fullName>
    </recommendedName>
</protein>
<dbReference type="Gene3D" id="2.40.110.10">
    <property type="entry name" value="Butyryl-CoA Dehydrogenase, subunit A, domain 2"/>
    <property type="match status" value="1"/>
</dbReference>
<comment type="cofactor">
    <cofactor evidence="1 5">
        <name>FAD</name>
        <dbReference type="ChEBI" id="CHEBI:57692"/>
    </cofactor>
</comment>
<dbReference type="GO" id="GO:0050660">
    <property type="term" value="F:flavin adenine dinucleotide binding"/>
    <property type="evidence" value="ECO:0007669"/>
    <property type="project" value="InterPro"/>
</dbReference>
<evidence type="ECO:0008006" key="11">
    <source>
        <dbReference type="Google" id="ProtNLM"/>
    </source>
</evidence>
<dbReference type="InterPro" id="IPR037069">
    <property type="entry name" value="AcylCoA_DH/ox_N_sf"/>
</dbReference>
<organism evidence="9 10">
    <name type="scientific">Ktedonosporobacter rubrisoli</name>
    <dbReference type="NCBI Taxonomy" id="2509675"/>
    <lineage>
        <taxon>Bacteria</taxon>
        <taxon>Bacillati</taxon>
        <taxon>Chloroflexota</taxon>
        <taxon>Ktedonobacteria</taxon>
        <taxon>Ktedonobacterales</taxon>
        <taxon>Ktedonosporobacteraceae</taxon>
        <taxon>Ktedonosporobacter</taxon>
    </lineage>
</organism>
<evidence type="ECO:0000256" key="4">
    <source>
        <dbReference type="ARBA" id="ARBA00022827"/>
    </source>
</evidence>
<dbReference type="AlphaFoldDB" id="A0A4P6K1S9"/>
<dbReference type="InterPro" id="IPR013786">
    <property type="entry name" value="AcylCoA_DH/ox_N"/>
</dbReference>
<evidence type="ECO:0000256" key="2">
    <source>
        <dbReference type="ARBA" id="ARBA00009347"/>
    </source>
</evidence>
<dbReference type="Gene3D" id="1.20.140.10">
    <property type="entry name" value="Butyryl-CoA Dehydrogenase, subunit A, domain 3"/>
    <property type="match status" value="1"/>
</dbReference>
<feature type="domain" description="Acyl-CoA oxidase/dehydrogenase middle" evidence="7">
    <location>
        <begin position="127"/>
        <end position="221"/>
    </location>
</feature>
<feature type="domain" description="Acyl-CoA dehydrogenase/oxidase C-terminal" evidence="6">
    <location>
        <begin position="248"/>
        <end position="364"/>
    </location>
</feature>
<dbReference type="GO" id="GO:0003995">
    <property type="term" value="F:acyl-CoA dehydrogenase activity"/>
    <property type="evidence" value="ECO:0007669"/>
    <property type="project" value="TreeGrafter"/>
</dbReference>
<dbReference type="InterPro" id="IPR036250">
    <property type="entry name" value="AcylCo_DH-like_C"/>
</dbReference>
<sequence length="365" mass="39005">MLDFSPTEEQEEICRLARSVALEQLRPQGRTAEKKEDISPALMKTLVKTGLTTPFPESLGGSGALEAVTYALIAEELGFGDTGLALNILGSMLGPLAVALCGNKAQQEQYIRPFCAEQEGYKARGSLAFAEPTGGYRLADLQATVRKDGEKLVINGSKRNVIHGGACRPGVALLRLEGSVGSKGLCAVIVPEQAEGLHILIDMHKLGLLAAPSVTYTFENMVVAEAALLGEPGNPGVVRIAALYNILRAGVACGTARAALEYASAYAKERMAFGRPIVSYQGIAFILAEMAMKLDAARLLLWQAATDWDSKVESESLVRSAEAAQRQALYMAQLATTDSLQVMGGAGFMQDHPVEMWMRNIAAME</sequence>
<feature type="domain" description="Acyl-CoA dehydrogenase/oxidase N-terminal" evidence="8">
    <location>
        <begin position="7"/>
        <end position="116"/>
    </location>
</feature>
<dbReference type="EMBL" id="CP035758">
    <property type="protein sequence ID" value="QBD82064.1"/>
    <property type="molecule type" value="Genomic_DNA"/>
</dbReference>
<dbReference type="Pfam" id="PF02770">
    <property type="entry name" value="Acyl-CoA_dh_M"/>
    <property type="match status" value="1"/>
</dbReference>
<keyword evidence="10" id="KW-1185">Reference proteome</keyword>
<dbReference type="PANTHER" id="PTHR43884">
    <property type="entry name" value="ACYL-COA DEHYDROGENASE"/>
    <property type="match status" value="1"/>
</dbReference>